<name>A0AAN1CYI0_VIBNA</name>
<accession>A0AAN1CYI0</accession>
<dbReference type="EMBL" id="CP016346">
    <property type="protein sequence ID" value="ANQ14885.1"/>
    <property type="molecule type" value="Genomic_DNA"/>
</dbReference>
<protein>
    <submittedName>
        <fullName evidence="1">Uncharacterized protein</fullName>
    </submittedName>
</protein>
<gene>
    <name evidence="1" type="ORF">BA890_19315</name>
</gene>
<reference evidence="1 2" key="1">
    <citation type="submission" date="2016-07" db="EMBL/GenBank/DDBJ databases">
        <title>Developing Vibrio natriegens as a novel, fast-growing host for biotechnology.</title>
        <authorList>
            <person name="Weinstock M.T."/>
            <person name="Hesek E.D."/>
            <person name="Wilson C.M."/>
            <person name="Gibson D.G."/>
        </authorList>
    </citation>
    <scope>NUCLEOTIDE SEQUENCE [LARGE SCALE GENOMIC DNA]</scope>
    <source>
        <strain evidence="1 2">ATCC 14048</strain>
    </source>
</reference>
<dbReference type="AlphaFoldDB" id="A0AAN1CYI0"/>
<keyword evidence="2" id="KW-1185">Reference proteome</keyword>
<dbReference type="Proteomes" id="UP000092741">
    <property type="component" value="Chromosome 2"/>
</dbReference>
<evidence type="ECO:0000313" key="2">
    <source>
        <dbReference type="Proteomes" id="UP000092741"/>
    </source>
</evidence>
<sequence>MHIKRSIYLYPLSLLGALGKRSKPLLLRGLIYETDLLVFPSQDFFKSINRLILNRGHLFGVIYATPLKSIDDEWDFERKSFIFY</sequence>
<evidence type="ECO:0000313" key="1">
    <source>
        <dbReference type="EMBL" id="ANQ14885.1"/>
    </source>
</evidence>
<proteinExistence type="predicted"/>
<organism evidence="1 2">
    <name type="scientific">Vibrio natriegens NBRC 15636 = ATCC 14048 = DSM 759</name>
    <dbReference type="NCBI Taxonomy" id="1219067"/>
    <lineage>
        <taxon>Bacteria</taxon>
        <taxon>Pseudomonadati</taxon>
        <taxon>Pseudomonadota</taxon>
        <taxon>Gammaproteobacteria</taxon>
        <taxon>Vibrionales</taxon>
        <taxon>Vibrionaceae</taxon>
        <taxon>Vibrio</taxon>
    </lineage>
</organism>
<dbReference type="KEGG" id="vna:PN96_15465"/>